<organism evidence="5">
    <name type="scientific">Aplanochytrium stocchinoi</name>
    <dbReference type="NCBI Taxonomy" id="215587"/>
    <lineage>
        <taxon>Eukaryota</taxon>
        <taxon>Sar</taxon>
        <taxon>Stramenopiles</taxon>
        <taxon>Bigyra</taxon>
        <taxon>Labyrinthulomycetes</taxon>
        <taxon>Thraustochytrida</taxon>
        <taxon>Thraustochytriidae</taxon>
        <taxon>Aplanochytrium</taxon>
    </lineage>
</organism>
<comment type="subcellular location">
    <subcellularLocation>
        <location evidence="3">Endoplasmic reticulum membrane</location>
        <topology evidence="3">Peripheral membrane protein</topology>
        <orientation evidence="3">Cytoplasmic side</orientation>
    </subcellularLocation>
</comment>
<dbReference type="AlphaFoldDB" id="A0A7S3LMF9"/>
<dbReference type="EMBL" id="HBIN01008485">
    <property type="protein sequence ID" value="CAE0436020.1"/>
    <property type="molecule type" value="Transcribed_RNA"/>
</dbReference>
<dbReference type="GO" id="GO:0072546">
    <property type="term" value="C:EMC complex"/>
    <property type="evidence" value="ECO:0007669"/>
    <property type="project" value="UniProtKB-UniRule"/>
</dbReference>
<keyword evidence="2" id="KW-0802">TPR repeat</keyword>
<evidence type="ECO:0000259" key="4">
    <source>
        <dbReference type="Pfam" id="PF22890"/>
    </source>
</evidence>
<keyword evidence="3" id="KW-0256">Endoplasmic reticulum</keyword>
<sequence length="297" mass="33301">MSSGLEVLTAIGEQKPRNSRGILKAGLDLLGSFNLRRGLGDDIWEVRERVFLAALDEFDLDTAEKMLKEIEKKFPDSVRMNKLKGLLFEVQGNYKDARTLYGKLEKENEHDQGAVKRKVAILKALGHTDKALKELTSYLEVFQSDQEAWQELALLNVDLGNYAAATFCYEELILHAPTNPFFHLICGESMYTQGGARNMLDARKYISQSLVMRPAEKGNLRALFGLAVTTNTIQKNASSVALAIADDEDPEEVESMNRKLNKWACDKLLEISNNGKMCHDLSKMVKEVAGDLQVEKN</sequence>
<gene>
    <name evidence="5" type="ORF">ASTO00021_LOCUS6292</name>
</gene>
<keyword evidence="3" id="KW-0472">Membrane</keyword>
<accession>A0A7S3LMF9</accession>
<dbReference type="Gene3D" id="1.25.40.10">
    <property type="entry name" value="Tetratricopeptide repeat domain"/>
    <property type="match status" value="1"/>
</dbReference>
<dbReference type="InterPro" id="IPR039856">
    <property type="entry name" value="EMC2-like"/>
</dbReference>
<dbReference type="PANTHER" id="PTHR12760">
    <property type="entry name" value="TETRATRICOPEPTIDE REPEAT PROTEIN"/>
    <property type="match status" value="1"/>
</dbReference>
<dbReference type="InterPro" id="IPR055217">
    <property type="entry name" value="TPR_EMC2"/>
</dbReference>
<dbReference type="InterPro" id="IPR011990">
    <property type="entry name" value="TPR-like_helical_dom_sf"/>
</dbReference>
<proteinExistence type="inferred from homology"/>
<dbReference type="SUPFAM" id="SSF48452">
    <property type="entry name" value="TPR-like"/>
    <property type="match status" value="1"/>
</dbReference>
<reference evidence="5" key="1">
    <citation type="submission" date="2021-01" db="EMBL/GenBank/DDBJ databases">
        <authorList>
            <person name="Corre E."/>
            <person name="Pelletier E."/>
            <person name="Niang G."/>
            <person name="Scheremetjew M."/>
            <person name="Finn R."/>
            <person name="Kale V."/>
            <person name="Holt S."/>
            <person name="Cochrane G."/>
            <person name="Meng A."/>
            <person name="Brown T."/>
            <person name="Cohen L."/>
        </authorList>
    </citation>
    <scope>NUCLEOTIDE SEQUENCE</scope>
    <source>
        <strain evidence="5">GSBS06</strain>
    </source>
</reference>
<feature type="domain" description="EMC2 TPR-like" evidence="4">
    <location>
        <begin position="81"/>
        <end position="188"/>
    </location>
</feature>
<comment type="function">
    <text evidence="3">Part of the endoplasmic reticulum membrane protein complex (EMC) that enables the energy-independent insertion into endoplasmic reticulum membranes of newly synthesized membrane proteins.</text>
</comment>
<comment type="similarity">
    <text evidence="3">Belongs to the EMC2 family.</text>
</comment>
<dbReference type="Pfam" id="PF22890">
    <property type="entry name" value="TPR_EMC2"/>
    <property type="match status" value="1"/>
</dbReference>
<keyword evidence="1" id="KW-0677">Repeat</keyword>
<comment type="subunit">
    <text evidence="3">Component of the ER membrane protein complex (EMC).</text>
</comment>
<protein>
    <recommendedName>
        <fullName evidence="3">ER membrane protein complex subunit 2</fullName>
    </recommendedName>
</protein>
<evidence type="ECO:0000256" key="3">
    <source>
        <dbReference type="RuleBase" id="RU367091"/>
    </source>
</evidence>
<name>A0A7S3LMF9_9STRA</name>
<evidence type="ECO:0000256" key="2">
    <source>
        <dbReference type="ARBA" id="ARBA00022803"/>
    </source>
</evidence>
<evidence type="ECO:0000313" key="5">
    <source>
        <dbReference type="EMBL" id="CAE0436020.1"/>
    </source>
</evidence>
<evidence type="ECO:0000256" key="1">
    <source>
        <dbReference type="ARBA" id="ARBA00022737"/>
    </source>
</evidence>